<dbReference type="AlphaFoldDB" id="A0A8J2JD12"/>
<dbReference type="EMBL" id="CAJVCH010050245">
    <property type="protein sequence ID" value="CAG7718003.1"/>
    <property type="molecule type" value="Genomic_DNA"/>
</dbReference>
<gene>
    <name evidence="1" type="ORF">AFUS01_LOCUS7427</name>
</gene>
<organism evidence="1 2">
    <name type="scientific">Allacma fusca</name>
    <dbReference type="NCBI Taxonomy" id="39272"/>
    <lineage>
        <taxon>Eukaryota</taxon>
        <taxon>Metazoa</taxon>
        <taxon>Ecdysozoa</taxon>
        <taxon>Arthropoda</taxon>
        <taxon>Hexapoda</taxon>
        <taxon>Collembola</taxon>
        <taxon>Symphypleona</taxon>
        <taxon>Sminthuridae</taxon>
        <taxon>Allacma</taxon>
    </lineage>
</organism>
<protein>
    <submittedName>
        <fullName evidence="1">Uncharacterized protein</fullName>
    </submittedName>
</protein>
<accession>A0A8J2JD12</accession>
<reference evidence="1" key="1">
    <citation type="submission" date="2021-06" db="EMBL/GenBank/DDBJ databases">
        <authorList>
            <person name="Hodson N. C."/>
            <person name="Mongue J. A."/>
            <person name="Jaron S. K."/>
        </authorList>
    </citation>
    <scope>NUCLEOTIDE SEQUENCE</scope>
</reference>
<name>A0A8J2JD12_9HEXA</name>
<dbReference type="OrthoDB" id="6782894at2759"/>
<evidence type="ECO:0000313" key="2">
    <source>
        <dbReference type="Proteomes" id="UP000708208"/>
    </source>
</evidence>
<evidence type="ECO:0000313" key="1">
    <source>
        <dbReference type="EMBL" id="CAG7718003.1"/>
    </source>
</evidence>
<comment type="caution">
    <text evidence="1">The sequence shown here is derived from an EMBL/GenBank/DDBJ whole genome shotgun (WGS) entry which is preliminary data.</text>
</comment>
<sequence>MNGALTRYSVWAIFKVGKVCRVRVKSLQRQEISSRINRGVGEDSVKRQKVWSKSEFLLEFIQPSIKRPGQSRNFVGVHSFLSYIKQSTHDFHLHCTWSLLSPQGRQILAQVAILQTRGYQDQIAVTESWDVAAAVNRETNIEAVTAGNVTSRRSRNVIRVARTEVLAEGDYHKDPVKLLQLLLERKQNLIAHIDATGSLVNEIPDLQGSSSRLSDIQICLDWLCKKSLAELDKHFGRLFSRIETDFSFALISAVLASFSVPSMNGREYLNLSFDELSNCTVPAIVNFHVCRSHMAKTLVETIKRKYKPVTTTKEVLKSLLQK</sequence>
<keyword evidence="2" id="KW-1185">Reference proteome</keyword>
<proteinExistence type="predicted"/>
<dbReference type="Proteomes" id="UP000708208">
    <property type="component" value="Unassembled WGS sequence"/>
</dbReference>